<comment type="subcellular location">
    <subcellularLocation>
        <location evidence="2">Membrane</location>
        <topology evidence="2">Multi-pass membrane protein</topology>
    </subcellularLocation>
    <subcellularLocation>
        <location evidence="1">Nucleus</location>
    </subcellularLocation>
</comment>
<dbReference type="AlphaFoldDB" id="A0AAD9Q4A6"/>
<evidence type="ECO:0000256" key="7">
    <source>
        <dbReference type="ARBA" id="ARBA00023136"/>
    </source>
</evidence>
<dbReference type="Pfam" id="PF00854">
    <property type="entry name" value="PTR2"/>
    <property type="match status" value="2"/>
</dbReference>
<sequence>MAVVLEPNSSYNLISRADSGNNKLLVHVKLTDSCLRALEEYQSAQVLSRRKPSIKFCGFQGAISIPLGKGISGDENTAEFKLDCSVLQSGGMDCIQQSDGSQDIGTVGSITHKINVRATDDSYHMTQQRMKEVEEERKGISTKVINMQKKVSKKINKGMPGYKQPNSMNVLSAVKRQIKSGPGAGAKVSSGSSRSLREKVIHLLAVRPYKKIELISRLTKDGVNLKERNALTGILQQVAFMTDNQYRLLKHLYSEVQVETWPGYSETEKQMLRRNIKAEANDLPLVTSTSSPLKNSEVNKPAIKRICPSEEMSSKRQRVSHVNKNNNIVMKESVKKSSVVERLSKTNLNDSNKLSTPVKKEDAESSLSGNLENSINNVNSLDSPEYMRKYKPITTYEQRCSYKSDFQAEYQVYKTLKERVDSISTQFTVLQSKRQQYPEDSDERKKTDEQILELYEKIQKDTSWQQTKKQCQELHSKLSYIKELITAFDAAYDKTEEPNQRRDGNCCTKTEVLDLVFNEWFAKFPKATWPILITELAERFSYYGIKTVLVLYLTKELMFNKADGKSIYHAFSMTSYFTGVIGAMIADSWLGKYRIGPLISLFAMGIASGNIKPCLAAFGGDQFRKEQEHILELFFAMFYASVNVGAVLCMWFVPMIRTDVQCFGRDCYPVVYAVNALLIIISTLSLVVGKRTYTLKDPDGNVTARVFKIIGHALRNKFRHVRPPHLHHCSHWLDYASDQYEQKEINDIKLLLRVLKMYIPLPVFWALFDQQGSSWTLQAEQMDGDLGGYTLRSDQIQALNPILVLILIPLYDGVIYPIFERCQMPLSALKKMTGGLILAALAFVICAFVQIQIQTIGKAPATPSAGQTTLEFINSASCPVSVDPKSFFRVNLNYGETVLFRPSGPHQCSADAEMKRSPVFVGQSGLMNFTISVSGEDCNVPEKRVSLELEDKSVFSAVVGIKNDEIVFGKESFVCWQLKKKMKTFRCFLIVYNGVKKDYSNCQEKLETMLMQNLGGQTKSVMFRMKLPDVDIDKAETRVRVIYYSGDTLPDRVDVEFKSIFESIKPTVFKNIGMDNSSYNFLGTGEYYINTVWETSNGTKRFHSKEQNKKLKFGNFGGYTVVIHPPKDDSNSTQFETLVFEDAPGTAVSRLLQIPQYVVLTASEVMFSVTGLGFAYSQAPASMKSVLQSFWLLTIAFGDLLVIILTSVKPVKGVEKEMFLYGGLMALIAFIFGIMSYLYRYVTPEELGDVDKEEERESLAGNATPLEYLSADGEKTKV</sequence>
<keyword evidence="15" id="KW-1185">Reference proteome</keyword>
<accession>A0AAD9Q4A6</accession>
<feature type="transmembrane region" description="Helical" evidence="12">
    <location>
        <begin position="598"/>
        <end position="618"/>
    </location>
</feature>
<dbReference type="Gene3D" id="1.20.1250.20">
    <property type="entry name" value="MFS general substrate transporter like domains"/>
    <property type="match status" value="2"/>
</dbReference>
<evidence type="ECO:0000256" key="5">
    <source>
        <dbReference type="ARBA" id="ARBA00022989"/>
    </source>
</evidence>
<evidence type="ECO:0000256" key="9">
    <source>
        <dbReference type="ARBA" id="ARBA00023242"/>
    </source>
</evidence>
<feature type="transmembrane region" description="Helical" evidence="12">
    <location>
        <begin position="831"/>
        <end position="851"/>
    </location>
</feature>
<gene>
    <name evidence="14" type="ORF">P5673_023947</name>
</gene>
<feature type="transmembrane region" description="Helical" evidence="12">
    <location>
        <begin position="630"/>
        <end position="656"/>
    </location>
</feature>
<feature type="transmembrane region" description="Helical" evidence="12">
    <location>
        <begin position="750"/>
        <end position="768"/>
    </location>
</feature>
<comment type="similarity">
    <text evidence="3 10">Belongs to the ELL/occludin family.</text>
</comment>
<evidence type="ECO:0000313" key="14">
    <source>
        <dbReference type="EMBL" id="KAK2554502.1"/>
    </source>
</evidence>
<dbReference type="SUPFAM" id="SSF144292">
    <property type="entry name" value="occludin/ELL-like"/>
    <property type="match status" value="1"/>
</dbReference>
<evidence type="ECO:0000256" key="12">
    <source>
        <dbReference type="SAM" id="Phobius"/>
    </source>
</evidence>
<dbReference type="GO" id="GO:0022857">
    <property type="term" value="F:transmembrane transporter activity"/>
    <property type="evidence" value="ECO:0007669"/>
    <property type="project" value="InterPro"/>
</dbReference>
<dbReference type="SUPFAM" id="SSF103473">
    <property type="entry name" value="MFS general substrate transporter"/>
    <property type="match status" value="1"/>
</dbReference>
<dbReference type="PANTHER" id="PTHR23288:SF17">
    <property type="entry name" value="RNA POLYMERASE II ELONGATION FACTOR ELL"/>
    <property type="match status" value="1"/>
</dbReference>
<keyword evidence="4 12" id="KW-0812">Transmembrane</keyword>
<dbReference type="Pfam" id="PF10390">
    <property type="entry name" value="ELL"/>
    <property type="match status" value="1"/>
</dbReference>
<dbReference type="InterPro" id="IPR036259">
    <property type="entry name" value="MFS_trans_sf"/>
</dbReference>
<dbReference type="InterPro" id="IPR036390">
    <property type="entry name" value="WH_DNA-bd_sf"/>
</dbReference>
<evidence type="ECO:0000256" key="4">
    <source>
        <dbReference type="ARBA" id="ARBA00022692"/>
    </source>
</evidence>
<evidence type="ECO:0000256" key="10">
    <source>
        <dbReference type="PROSITE-ProRule" id="PRU01324"/>
    </source>
</evidence>
<reference evidence="14" key="2">
    <citation type="journal article" date="2023" name="Science">
        <title>Genomic signatures of disease resistance in endangered staghorn corals.</title>
        <authorList>
            <person name="Vollmer S.V."/>
            <person name="Selwyn J.D."/>
            <person name="Despard B.A."/>
            <person name="Roesel C.L."/>
        </authorList>
    </citation>
    <scope>NUCLEOTIDE SEQUENCE</scope>
    <source>
        <strain evidence="14">K2</strain>
    </source>
</reference>
<organism evidence="14 15">
    <name type="scientific">Acropora cervicornis</name>
    <name type="common">Staghorn coral</name>
    <dbReference type="NCBI Taxonomy" id="6130"/>
    <lineage>
        <taxon>Eukaryota</taxon>
        <taxon>Metazoa</taxon>
        <taxon>Cnidaria</taxon>
        <taxon>Anthozoa</taxon>
        <taxon>Hexacorallia</taxon>
        <taxon>Scleractinia</taxon>
        <taxon>Astrocoeniina</taxon>
        <taxon>Acroporidae</taxon>
        <taxon>Acropora</taxon>
    </lineage>
</organism>
<evidence type="ECO:0000256" key="1">
    <source>
        <dbReference type="ARBA" id="ARBA00004123"/>
    </source>
</evidence>
<dbReference type="GO" id="GO:0006368">
    <property type="term" value="P:transcription elongation by RNA polymerase II"/>
    <property type="evidence" value="ECO:0007669"/>
    <property type="project" value="InterPro"/>
</dbReference>
<dbReference type="PROSITE" id="PS51980">
    <property type="entry name" value="OCEL"/>
    <property type="match status" value="1"/>
</dbReference>
<feature type="transmembrane region" description="Helical" evidence="12">
    <location>
        <begin position="1157"/>
        <end position="1177"/>
    </location>
</feature>
<dbReference type="InterPro" id="IPR000109">
    <property type="entry name" value="POT_fam"/>
</dbReference>
<feature type="region of interest" description="Disordered" evidence="11">
    <location>
        <begin position="1252"/>
        <end position="1278"/>
    </location>
</feature>
<keyword evidence="8" id="KW-0804">Transcription</keyword>
<feature type="transmembrane region" description="Helical" evidence="12">
    <location>
        <begin position="1218"/>
        <end position="1239"/>
    </location>
</feature>
<feature type="domain" description="OCEL" evidence="13">
    <location>
        <begin position="384"/>
        <end position="493"/>
    </location>
</feature>
<evidence type="ECO:0000256" key="6">
    <source>
        <dbReference type="ARBA" id="ARBA00023015"/>
    </source>
</evidence>
<dbReference type="Gene3D" id="1.10.10.2670">
    <property type="entry name" value="E3 ubiquitin-protein ligase"/>
    <property type="match status" value="1"/>
</dbReference>
<feature type="transmembrane region" description="Helical" evidence="12">
    <location>
        <begin position="1189"/>
        <end position="1206"/>
    </location>
</feature>
<dbReference type="InterPro" id="IPR019464">
    <property type="entry name" value="ELL_N"/>
</dbReference>
<dbReference type="GO" id="GO:0008023">
    <property type="term" value="C:transcription elongation factor complex"/>
    <property type="evidence" value="ECO:0007669"/>
    <property type="project" value="InterPro"/>
</dbReference>
<protein>
    <submittedName>
        <fullName evidence="14">Solute carrier family 15 member 2</fullName>
    </submittedName>
</protein>
<evidence type="ECO:0000256" key="11">
    <source>
        <dbReference type="SAM" id="MobiDB-lite"/>
    </source>
</evidence>
<dbReference type="Pfam" id="PF07303">
    <property type="entry name" value="Occludin_ELL"/>
    <property type="match status" value="1"/>
</dbReference>
<feature type="transmembrane region" description="Helical" evidence="12">
    <location>
        <begin position="540"/>
        <end position="559"/>
    </location>
</feature>
<feature type="transmembrane region" description="Helical" evidence="12">
    <location>
        <begin position="798"/>
        <end position="819"/>
    </location>
</feature>
<dbReference type="GO" id="GO:0032968">
    <property type="term" value="P:positive regulation of transcription elongation by RNA polymerase II"/>
    <property type="evidence" value="ECO:0007669"/>
    <property type="project" value="TreeGrafter"/>
</dbReference>
<dbReference type="Gene3D" id="6.10.140.340">
    <property type="match status" value="1"/>
</dbReference>
<evidence type="ECO:0000256" key="2">
    <source>
        <dbReference type="ARBA" id="ARBA00004141"/>
    </source>
</evidence>
<feature type="compositionally biased region" description="Polar residues" evidence="11">
    <location>
        <begin position="345"/>
        <end position="355"/>
    </location>
</feature>
<dbReference type="PANTHER" id="PTHR23288">
    <property type="entry name" value="OCCLUDIN AND RNA POLYMERASE II ELONGATION FACTOR ELL"/>
    <property type="match status" value="1"/>
</dbReference>
<keyword evidence="7 12" id="KW-0472">Membrane</keyword>
<name>A0AAD9Q4A6_ACRCE</name>
<reference evidence="14" key="1">
    <citation type="journal article" date="2023" name="G3 (Bethesda)">
        <title>Whole genome assembly and annotation of the endangered Caribbean coral Acropora cervicornis.</title>
        <authorList>
            <person name="Selwyn J.D."/>
            <person name="Vollmer S.V."/>
        </authorList>
    </citation>
    <scope>NUCLEOTIDE SEQUENCE</scope>
    <source>
        <strain evidence="14">K2</strain>
    </source>
</reference>
<dbReference type="GO" id="GO:0000987">
    <property type="term" value="F:cis-regulatory region sequence-specific DNA binding"/>
    <property type="evidence" value="ECO:0007669"/>
    <property type="project" value="TreeGrafter"/>
</dbReference>
<evidence type="ECO:0000256" key="8">
    <source>
        <dbReference type="ARBA" id="ARBA00023163"/>
    </source>
</evidence>
<evidence type="ECO:0000259" key="13">
    <source>
        <dbReference type="PROSITE" id="PS51980"/>
    </source>
</evidence>
<dbReference type="GO" id="GO:0016020">
    <property type="term" value="C:membrane"/>
    <property type="evidence" value="ECO:0007669"/>
    <property type="project" value="UniProtKB-SubCell"/>
</dbReference>
<feature type="transmembrane region" description="Helical" evidence="12">
    <location>
        <begin position="566"/>
        <end position="586"/>
    </location>
</feature>
<evidence type="ECO:0000256" key="3">
    <source>
        <dbReference type="ARBA" id="ARBA00009171"/>
    </source>
</evidence>
<keyword evidence="9" id="KW-0539">Nucleus</keyword>
<dbReference type="GO" id="GO:0042795">
    <property type="term" value="P:snRNA transcription by RNA polymerase II"/>
    <property type="evidence" value="ECO:0007669"/>
    <property type="project" value="TreeGrafter"/>
</dbReference>
<feature type="transmembrane region" description="Helical" evidence="12">
    <location>
        <begin position="668"/>
        <end position="688"/>
    </location>
</feature>
<feature type="region of interest" description="Disordered" evidence="11">
    <location>
        <begin position="344"/>
        <end position="371"/>
    </location>
</feature>
<keyword evidence="6" id="KW-0805">Transcription regulation</keyword>
<evidence type="ECO:0000313" key="15">
    <source>
        <dbReference type="Proteomes" id="UP001249851"/>
    </source>
</evidence>
<dbReference type="Proteomes" id="UP001249851">
    <property type="component" value="Unassembled WGS sequence"/>
</dbReference>
<dbReference type="InterPro" id="IPR010844">
    <property type="entry name" value="Occludin_ELL"/>
</dbReference>
<comment type="caution">
    <text evidence="14">The sequence shown here is derived from an EMBL/GenBank/DDBJ whole genome shotgun (WGS) entry which is preliminary data.</text>
</comment>
<dbReference type="InterPro" id="IPR042065">
    <property type="entry name" value="E3_ELL-like"/>
</dbReference>
<keyword evidence="5 12" id="KW-1133">Transmembrane helix</keyword>
<dbReference type="InterPro" id="IPR031176">
    <property type="entry name" value="ELL/occludin"/>
</dbReference>
<dbReference type="SUPFAM" id="SSF46785">
    <property type="entry name" value="Winged helix' DNA-binding domain"/>
    <property type="match status" value="1"/>
</dbReference>
<proteinExistence type="inferred from homology"/>
<dbReference type="EMBL" id="JARQWQ010000069">
    <property type="protein sequence ID" value="KAK2554502.1"/>
    <property type="molecule type" value="Genomic_DNA"/>
</dbReference>